<dbReference type="RefSeq" id="WP_011821542.1">
    <property type="nucleotide sequence ID" value="NC_008818.1"/>
</dbReference>
<dbReference type="Pfam" id="PF00149">
    <property type="entry name" value="Metallophos"/>
    <property type="match status" value="1"/>
</dbReference>
<name>A2BJR3_HYPBU</name>
<dbReference type="PANTHER" id="PTHR45668">
    <property type="entry name" value="SERINE/THREONINE-PROTEIN PHOSPHATASE 5-RELATED"/>
    <property type="match status" value="1"/>
</dbReference>
<dbReference type="InterPro" id="IPR006186">
    <property type="entry name" value="Ser/Thr-sp_prot-phosphatase"/>
</dbReference>
<evidence type="ECO:0000256" key="1">
    <source>
        <dbReference type="ARBA" id="ARBA00001936"/>
    </source>
</evidence>
<dbReference type="GeneID" id="4782188"/>
<evidence type="ECO:0000256" key="2">
    <source>
        <dbReference type="ARBA" id="ARBA00022723"/>
    </source>
</evidence>
<dbReference type="Proteomes" id="UP000002593">
    <property type="component" value="Chromosome"/>
</dbReference>
<dbReference type="Gene3D" id="3.60.21.10">
    <property type="match status" value="1"/>
</dbReference>
<dbReference type="InterPro" id="IPR029052">
    <property type="entry name" value="Metallo-depent_PP-like"/>
</dbReference>
<dbReference type="PANTHER" id="PTHR45668:SF9">
    <property type="entry name" value="SERINE_THREONINE-PROTEIN PHOSPHATASE 7"/>
    <property type="match status" value="1"/>
</dbReference>
<evidence type="ECO:0000313" key="5">
    <source>
        <dbReference type="EMBL" id="ABM80224.1"/>
    </source>
</evidence>
<dbReference type="eggNOG" id="arCOG01143">
    <property type="taxonomic scope" value="Archaea"/>
</dbReference>
<protein>
    <submittedName>
        <fullName evidence="5">Protein phosphatase 2A</fullName>
    </submittedName>
</protein>
<reference evidence="5 6" key="1">
    <citation type="journal article" date="2007" name="Archaea">
        <title>The genome of Hyperthermus butylicus: a sulfur-reducing, peptide fermenting, neutrophilic Crenarchaeote growing up to 108 degrees C.</title>
        <authorList>
            <person name="Brugger K."/>
            <person name="Chen L."/>
            <person name="Stark M."/>
            <person name="Zibat A."/>
            <person name="Redder P."/>
            <person name="Ruepp A."/>
            <person name="Awayez M."/>
            <person name="She Q."/>
            <person name="Garrett R.A."/>
            <person name="Klenk H.P."/>
        </authorList>
    </citation>
    <scope>NUCLEOTIDE SEQUENCE [LARGE SCALE GENOMIC DNA]</scope>
    <source>
        <strain evidence="6">DSM 5456 / JCM 9403 / PLM1-5</strain>
    </source>
</reference>
<keyword evidence="3" id="KW-0464">Manganese</keyword>
<comment type="cofactor">
    <cofactor evidence="1">
        <name>Mn(2+)</name>
        <dbReference type="ChEBI" id="CHEBI:29035"/>
    </cofactor>
</comment>
<dbReference type="PROSITE" id="PS00125">
    <property type="entry name" value="SER_THR_PHOSPHATASE"/>
    <property type="match status" value="1"/>
</dbReference>
<dbReference type="SUPFAM" id="SSF56300">
    <property type="entry name" value="Metallo-dependent phosphatases"/>
    <property type="match status" value="1"/>
</dbReference>
<dbReference type="HOGENOM" id="CLU_004962_0_10_2"/>
<keyword evidence="6" id="KW-1185">Reference proteome</keyword>
<evidence type="ECO:0000313" key="6">
    <source>
        <dbReference type="Proteomes" id="UP000002593"/>
    </source>
</evidence>
<dbReference type="OrthoDB" id="303721at2157"/>
<dbReference type="EMBL" id="CP000493">
    <property type="protein sequence ID" value="ABM80224.1"/>
    <property type="molecule type" value="Genomic_DNA"/>
</dbReference>
<organism evidence="5 6">
    <name type="scientific">Hyperthermus butylicus (strain DSM 5456 / JCM 9403 / PLM1-5)</name>
    <dbReference type="NCBI Taxonomy" id="415426"/>
    <lineage>
        <taxon>Archaea</taxon>
        <taxon>Thermoproteota</taxon>
        <taxon>Thermoprotei</taxon>
        <taxon>Desulfurococcales</taxon>
        <taxon>Pyrodictiaceae</taxon>
        <taxon>Hyperthermus</taxon>
    </lineage>
</organism>
<dbReference type="InterPro" id="IPR004843">
    <property type="entry name" value="Calcineurin-like_PHP"/>
</dbReference>
<dbReference type="SMART" id="SM00156">
    <property type="entry name" value="PP2Ac"/>
    <property type="match status" value="1"/>
</dbReference>
<dbReference type="InterPro" id="IPR051134">
    <property type="entry name" value="PPP_phosphatase"/>
</dbReference>
<proteinExistence type="predicted"/>
<dbReference type="KEGG" id="hbu:Hbut_0352"/>
<dbReference type="GO" id="GO:0016787">
    <property type="term" value="F:hydrolase activity"/>
    <property type="evidence" value="ECO:0007669"/>
    <property type="project" value="InterPro"/>
</dbReference>
<dbReference type="EnsemblBacteria" id="ABM80224">
    <property type="protein sequence ID" value="ABM80224"/>
    <property type="gene ID" value="Hbut_0352"/>
</dbReference>
<dbReference type="CDD" id="cd00144">
    <property type="entry name" value="MPP_PPP_family"/>
    <property type="match status" value="1"/>
</dbReference>
<feature type="domain" description="Serine/threonine specific protein phosphatases" evidence="4">
    <location>
        <begin position="92"/>
        <end position="97"/>
    </location>
</feature>
<dbReference type="STRING" id="415426.Hbut_0352"/>
<gene>
    <name evidence="5" type="ordered locus">Hbut_0352</name>
</gene>
<sequence>MARLLELIRDALDILSHMGPVVELGADEKVLVVGDTHGYPEATEWALRLADALGADRIVFLGDYVDRGSRGVENLELLLAKLVEEPGRLVLLRGNHESPDMNYYYGFRDEVANKLGYEILDDIWRLYTCLPYIARRGDIIMLHGGVPCRRCTGEPEDPIGMSELASRMGELYCRRDGLGPADPLVFQLLWNDPSPSIDWFSPNIRGPGTYYYGWRSWTSFLKVNNARLIIRAHEVVDAVRLTGRENVVEGLHGSYTIDQLEGKVVTVFSSLYHGMRAGAALLEADTVTFYHYPEQP</sequence>
<keyword evidence="2" id="KW-0479">Metal-binding</keyword>
<dbReference type="PRINTS" id="PR00114">
    <property type="entry name" value="STPHPHTASE"/>
</dbReference>
<evidence type="ECO:0000259" key="4">
    <source>
        <dbReference type="PROSITE" id="PS00125"/>
    </source>
</evidence>
<dbReference type="GO" id="GO:0046872">
    <property type="term" value="F:metal ion binding"/>
    <property type="evidence" value="ECO:0007669"/>
    <property type="project" value="UniProtKB-KW"/>
</dbReference>
<dbReference type="AlphaFoldDB" id="A2BJR3"/>
<evidence type="ECO:0000256" key="3">
    <source>
        <dbReference type="ARBA" id="ARBA00023211"/>
    </source>
</evidence>
<accession>A2BJR3</accession>